<dbReference type="InterPro" id="IPR036249">
    <property type="entry name" value="Thioredoxin-like_sf"/>
</dbReference>
<dbReference type="FunCoup" id="A0A2I4GYA6">
    <property type="interactions" value="1538"/>
</dbReference>
<dbReference type="FunFam" id="3.40.30.10:FF:000245">
    <property type="entry name" value="Thioredoxin"/>
    <property type="match status" value="1"/>
</dbReference>
<evidence type="ECO:0000313" key="4">
    <source>
        <dbReference type="Proteomes" id="UP000235220"/>
    </source>
</evidence>
<dbReference type="RefSeq" id="XP_018848891.1">
    <property type="nucleotide sequence ID" value="XM_018993346.2"/>
</dbReference>
<dbReference type="Proteomes" id="UP000235220">
    <property type="component" value="Chromosome 3"/>
</dbReference>
<dbReference type="GeneID" id="109011940"/>
<gene>
    <name evidence="5" type="primary">LOC109011940</name>
</gene>
<keyword evidence="2" id="KW-1015">Disulfide bond</keyword>
<dbReference type="Gramene" id="Jr03_03560_p1">
    <property type="protein sequence ID" value="cds.Jr03_03560_p1"/>
    <property type="gene ID" value="Jr03_03560"/>
</dbReference>
<evidence type="ECO:0000256" key="1">
    <source>
        <dbReference type="ARBA" id="ARBA00022982"/>
    </source>
</evidence>
<dbReference type="GO" id="GO:0045454">
    <property type="term" value="P:cell redox homeostasis"/>
    <property type="evidence" value="ECO:0000318"/>
    <property type="project" value="GO_Central"/>
</dbReference>
<dbReference type="STRING" id="51240.A0A2I4GYA6"/>
<sequence>MSVLAANSHILYREVYHRDQQQQFLSSSGSFSFPQRSSGHWVDRRNRDCKKILRRDIRVDAFWSDLSRPTTVEMEPINDCDHLDQILLHAKQLSQPILIDWMAAWCRKCIYLKPKLEKLAAEYDTKITFYYVDVNKVPQALVKRGNISLALACTILIMVSCVLFPQKMPTLQLWKDGEMKEEVIGGHKAWLVVDEVREMIQKYF</sequence>
<name>A0A2I4GYA6_JUGRE</name>
<dbReference type="Pfam" id="PF00085">
    <property type="entry name" value="Thioredoxin"/>
    <property type="match status" value="1"/>
</dbReference>
<dbReference type="Gene3D" id="3.40.30.10">
    <property type="entry name" value="Glutaredoxin"/>
    <property type="match status" value="1"/>
</dbReference>
<dbReference type="SUPFAM" id="SSF52833">
    <property type="entry name" value="Thioredoxin-like"/>
    <property type="match status" value="1"/>
</dbReference>
<dbReference type="KEGG" id="jre:109011940"/>
<keyword evidence="3" id="KW-0676">Redox-active center</keyword>
<organism evidence="4 5">
    <name type="scientific">Juglans regia</name>
    <name type="common">English walnut</name>
    <dbReference type="NCBI Taxonomy" id="51240"/>
    <lineage>
        <taxon>Eukaryota</taxon>
        <taxon>Viridiplantae</taxon>
        <taxon>Streptophyta</taxon>
        <taxon>Embryophyta</taxon>
        <taxon>Tracheophyta</taxon>
        <taxon>Spermatophyta</taxon>
        <taxon>Magnoliopsida</taxon>
        <taxon>eudicotyledons</taxon>
        <taxon>Gunneridae</taxon>
        <taxon>Pentapetalae</taxon>
        <taxon>rosids</taxon>
        <taxon>fabids</taxon>
        <taxon>Fagales</taxon>
        <taxon>Juglandaceae</taxon>
        <taxon>Juglans</taxon>
    </lineage>
</organism>
<proteinExistence type="predicted"/>
<reference evidence="5" key="1">
    <citation type="submission" date="2025-08" db="UniProtKB">
        <authorList>
            <consortium name="RefSeq"/>
        </authorList>
    </citation>
    <scope>IDENTIFICATION</scope>
    <source>
        <tissue evidence="5">Leaves</tissue>
    </source>
</reference>
<dbReference type="AlphaFoldDB" id="A0A2I4GYA6"/>
<dbReference type="InterPro" id="IPR013766">
    <property type="entry name" value="Thioredoxin_domain"/>
</dbReference>
<accession>A0A2I4GYA6</accession>
<evidence type="ECO:0000313" key="5">
    <source>
        <dbReference type="RefSeq" id="XP_018848891.1"/>
    </source>
</evidence>
<keyword evidence="1" id="KW-0813">Transport</keyword>
<protein>
    <submittedName>
        <fullName evidence="5">Thioredoxin-like 3-1, chloroplastic isoform X1</fullName>
    </submittedName>
</protein>
<dbReference type="PANTHER" id="PTHR47192">
    <property type="entry name" value="THIOREDOXIN-LIKE 3-2, CHLOROPLASTIC"/>
    <property type="match status" value="1"/>
</dbReference>
<dbReference type="OrthoDB" id="2121326at2759"/>
<keyword evidence="1" id="KW-0249">Electron transport</keyword>
<dbReference type="PANTHER" id="PTHR47192:SF3">
    <property type="entry name" value="THIOREDOXIN-LIKE 3-1, CHLOROPLASTIC"/>
    <property type="match status" value="1"/>
</dbReference>
<keyword evidence="4" id="KW-1185">Reference proteome</keyword>
<dbReference type="GO" id="GO:0009570">
    <property type="term" value="C:chloroplast stroma"/>
    <property type="evidence" value="ECO:0000318"/>
    <property type="project" value="GO_Central"/>
</dbReference>
<dbReference type="InterPro" id="IPR044253">
    <property type="entry name" value="WCRKC1/2"/>
</dbReference>
<evidence type="ECO:0000256" key="2">
    <source>
        <dbReference type="ARBA" id="ARBA00023157"/>
    </source>
</evidence>
<evidence type="ECO:0000256" key="3">
    <source>
        <dbReference type="ARBA" id="ARBA00023284"/>
    </source>
</evidence>
<dbReference type="CDD" id="cd02947">
    <property type="entry name" value="TRX_family"/>
    <property type="match status" value="1"/>
</dbReference>